<gene>
    <name evidence="6" type="ORF">GCM10017781_28260</name>
    <name evidence="7" type="ORF">HNQ07_002890</name>
</gene>
<reference evidence="6" key="1">
    <citation type="journal article" date="2014" name="Int. J. Syst. Evol. Microbiol.">
        <title>Complete genome of a new Firmicutes species belonging to the dominant human colonic microbiota ('Ruminococcus bicirculans') reveals two chromosomes and a selective capacity to utilize plant glucans.</title>
        <authorList>
            <consortium name="NISC Comparative Sequencing Program"/>
            <person name="Wegmann U."/>
            <person name="Louis P."/>
            <person name="Goesmann A."/>
            <person name="Henrissat B."/>
            <person name="Duncan S.H."/>
            <person name="Flint H.J."/>
        </authorList>
    </citation>
    <scope>NUCLEOTIDE SEQUENCE</scope>
    <source>
        <strain evidence="6">CGMCC 1.18437</strain>
    </source>
</reference>
<evidence type="ECO:0000313" key="9">
    <source>
        <dbReference type="Proteomes" id="UP000619376"/>
    </source>
</evidence>
<dbReference type="RefSeq" id="WP_184112933.1">
    <property type="nucleotide sequence ID" value="NZ_BNAJ01000007.1"/>
</dbReference>
<feature type="domain" description="ENPP1-3/EXOG-like endonuclease/phosphodiesterase" evidence="4">
    <location>
        <begin position="427"/>
        <end position="658"/>
    </location>
</feature>
<protein>
    <submittedName>
        <fullName evidence="6 7">Endonuclease</fullName>
    </submittedName>
</protein>
<reference evidence="6" key="4">
    <citation type="submission" date="2024-05" db="EMBL/GenBank/DDBJ databases">
        <authorList>
            <person name="Sun Q."/>
            <person name="Zhou Y."/>
        </authorList>
    </citation>
    <scope>NUCLEOTIDE SEQUENCE</scope>
    <source>
        <strain evidence="6">CGMCC 1.18437</strain>
    </source>
</reference>
<dbReference type="SMART" id="SM00892">
    <property type="entry name" value="Endonuclease_NS"/>
    <property type="match status" value="1"/>
</dbReference>
<evidence type="ECO:0000313" key="8">
    <source>
        <dbReference type="Proteomes" id="UP000539473"/>
    </source>
</evidence>
<accession>A0A7W8KGK3</accession>
<dbReference type="EMBL" id="JACHFK010000007">
    <property type="protein sequence ID" value="MBB5377398.1"/>
    <property type="molecule type" value="Genomic_DNA"/>
</dbReference>
<feature type="active site" description="Proton acceptor" evidence="1">
    <location>
        <position position="500"/>
    </location>
</feature>
<evidence type="ECO:0000313" key="6">
    <source>
        <dbReference type="EMBL" id="GHF50117.1"/>
    </source>
</evidence>
<sequence length="681" mass="73428">MYQPQDLQRIVEQRLEHTRAQRQRSRAEIGAGRPDLAEDDAGRRARFETHMSGAAPVDAEKVWAEADFVDAVFLTVGARAAGPVARLVTDAGRTPLGTGFLVTPRVLITNNHVLEDVAAAGDAWAQFNYELGEDAIPRTPDVYALRPDLFFHAVSWEGLDFTLVAVGDRLSGTGSLAAQGSCPLSDRPDKHAKGATVNIVQHPGGDFKKVVLRGNRIVARTDMVLHYEADTEGGSSGSPVFNDAWEVVALHHWGSPHLGTTGPDGTPLGTQVNEGVRISAIVEALRAALPTLPAAARPYLEEVLAAPPLPRPQPGTAGLPVLGTAERSAPTQRSAPAPATVEAHLSVPLEITVRLGTPGRVAVSPGGSTTLPAPAERVRIDRDYANRRGFDPAFLPGVTLSVADIVAPVREQVAPLRSGDSRGELKYQHFSIVMNAARRLAILTATNIDGSTYIPIDRGTGQPSADAEGDTWFEDTRIDPALTVTQPFYSANSRTFDRGHLTRRSDPTWGTPERAARANADTFHFTNCSPQHWLFNESVTYWQGVERHYLEFGATLDRSRLSVLQGPVFAPDDPVYTDTAGRELRVPLQFWKLVLRVQNGALQVTAFLVSQRDLLGLPRRPVSPGGDGAAPDVTTYLTTVLHLQDLTGLDFRALAAYDTAAPPTDAEGTPLRAITSWADVP</sequence>
<feature type="binding site" evidence="2">
    <location>
        <position position="536"/>
    </location>
    <ligand>
        <name>Mg(2+)</name>
        <dbReference type="ChEBI" id="CHEBI:18420"/>
        <note>catalytic</note>
    </ligand>
</feature>
<feature type="domain" description="DNA/RNA non-specific endonuclease/pyrophosphatase/phosphodiesterase" evidence="5">
    <location>
        <begin position="426"/>
        <end position="658"/>
    </location>
</feature>
<dbReference type="GO" id="GO:0003676">
    <property type="term" value="F:nucleic acid binding"/>
    <property type="evidence" value="ECO:0007669"/>
    <property type="project" value="InterPro"/>
</dbReference>
<evidence type="ECO:0000256" key="3">
    <source>
        <dbReference type="SAM" id="MobiDB-lite"/>
    </source>
</evidence>
<keyword evidence="2" id="KW-0479">Metal-binding</keyword>
<reference evidence="7 8" key="3">
    <citation type="submission" date="2020-08" db="EMBL/GenBank/DDBJ databases">
        <title>Genomic Encyclopedia of Type Strains, Phase IV (KMG-IV): sequencing the most valuable type-strain genomes for metagenomic binning, comparative biology and taxonomic classification.</title>
        <authorList>
            <person name="Goeker M."/>
        </authorList>
    </citation>
    <scope>NUCLEOTIDE SEQUENCE [LARGE SCALE GENOMIC DNA]</scope>
    <source>
        <strain evidence="7 8">DSM 27521</strain>
    </source>
</reference>
<keyword evidence="7" id="KW-0378">Hydrolase</keyword>
<evidence type="ECO:0000313" key="7">
    <source>
        <dbReference type="EMBL" id="MBB5377398.1"/>
    </source>
</evidence>
<dbReference type="Pfam" id="PF01223">
    <property type="entry name" value="Endonuclease_NS"/>
    <property type="match status" value="1"/>
</dbReference>
<dbReference type="Pfam" id="PF13365">
    <property type="entry name" value="Trypsin_2"/>
    <property type="match status" value="1"/>
</dbReference>
<dbReference type="InterPro" id="IPR044929">
    <property type="entry name" value="DNA/RNA_non-sp_Endonuclease_sf"/>
</dbReference>
<dbReference type="InterPro" id="IPR020821">
    <property type="entry name" value="ENPP1-3/EXOG-like_nuc-like"/>
</dbReference>
<dbReference type="InterPro" id="IPR040255">
    <property type="entry name" value="Non-specific_endonuclease"/>
</dbReference>
<dbReference type="GO" id="GO:0046872">
    <property type="term" value="F:metal ion binding"/>
    <property type="evidence" value="ECO:0007669"/>
    <property type="project" value="UniProtKB-KW"/>
</dbReference>
<name>A0A7W8KGK3_9DEIO</name>
<dbReference type="Gene3D" id="3.40.570.10">
    <property type="entry name" value="Extracellular Endonuclease, subunit A"/>
    <property type="match status" value="1"/>
</dbReference>
<keyword evidence="7" id="KW-0540">Nuclease</keyword>
<feature type="region of interest" description="Disordered" evidence="3">
    <location>
        <begin position="310"/>
        <end position="340"/>
    </location>
</feature>
<dbReference type="PANTHER" id="PTHR13966">
    <property type="entry name" value="ENDONUCLEASE RELATED"/>
    <property type="match status" value="1"/>
</dbReference>
<dbReference type="InterPro" id="IPR043504">
    <property type="entry name" value="Peptidase_S1_PA_chymotrypsin"/>
</dbReference>
<organism evidence="7 8">
    <name type="scientific">Deinococcus metalli</name>
    <dbReference type="NCBI Taxonomy" id="1141878"/>
    <lineage>
        <taxon>Bacteria</taxon>
        <taxon>Thermotogati</taxon>
        <taxon>Deinococcota</taxon>
        <taxon>Deinococci</taxon>
        <taxon>Deinococcales</taxon>
        <taxon>Deinococcaceae</taxon>
        <taxon>Deinococcus</taxon>
    </lineage>
</organism>
<keyword evidence="7" id="KW-0255">Endonuclease</keyword>
<evidence type="ECO:0000259" key="5">
    <source>
        <dbReference type="SMART" id="SM00892"/>
    </source>
</evidence>
<proteinExistence type="predicted"/>
<feature type="region of interest" description="Disordered" evidence="3">
    <location>
        <begin position="15"/>
        <end position="40"/>
    </location>
</feature>
<comment type="caution">
    <text evidence="7">The sequence shown here is derived from an EMBL/GenBank/DDBJ whole genome shotgun (WGS) entry which is preliminary data.</text>
</comment>
<dbReference type="AlphaFoldDB" id="A0A7W8KGK3"/>
<dbReference type="GO" id="GO:0004519">
    <property type="term" value="F:endonuclease activity"/>
    <property type="evidence" value="ECO:0007669"/>
    <property type="project" value="UniProtKB-KW"/>
</dbReference>
<dbReference type="SUPFAM" id="SSF50494">
    <property type="entry name" value="Trypsin-like serine proteases"/>
    <property type="match status" value="1"/>
</dbReference>
<reference evidence="9" key="2">
    <citation type="journal article" date="2019" name="Int. J. Syst. Evol. Microbiol.">
        <title>The Global Catalogue of Microorganisms (GCM) 10K type strain sequencing project: providing services to taxonomists for standard genome sequencing and annotation.</title>
        <authorList>
            <consortium name="The Broad Institute Genomics Platform"/>
            <consortium name="The Broad Institute Genome Sequencing Center for Infectious Disease"/>
            <person name="Wu L."/>
            <person name="Ma J."/>
        </authorList>
    </citation>
    <scope>NUCLEOTIDE SEQUENCE [LARGE SCALE GENOMIC DNA]</scope>
    <source>
        <strain evidence="9">CGMCC 1.18437</strain>
    </source>
</reference>
<dbReference type="Gene3D" id="2.40.10.10">
    <property type="entry name" value="Trypsin-like serine proteases"/>
    <property type="match status" value="2"/>
</dbReference>
<dbReference type="Proteomes" id="UP000619376">
    <property type="component" value="Unassembled WGS sequence"/>
</dbReference>
<evidence type="ECO:0000256" key="1">
    <source>
        <dbReference type="PIRSR" id="PIRSR640255-1"/>
    </source>
</evidence>
<keyword evidence="9" id="KW-1185">Reference proteome</keyword>
<dbReference type="GO" id="GO:0016787">
    <property type="term" value="F:hydrolase activity"/>
    <property type="evidence" value="ECO:0007669"/>
    <property type="project" value="InterPro"/>
</dbReference>
<dbReference type="InterPro" id="IPR001604">
    <property type="entry name" value="Endo_G_ENPP1-like_dom"/>
</dbReference>
<dbReference type="SMART" id="SM00477">
    <property type="entry name" value="NUC"/>
    <property type="match status" value="1"/>
</dbReference>
<evidence type="ECO:0000259" key="4">
    <source>
        <dbReference type="SMART" id="SM00477"/>
    </source>
</evidence>
<dbReference type="EMBL" id="BNAJ01000007">
    <property type="protein sequence ID" value="GHF50117.1"/>
    <property type="molecule type" value="Genomic_DNA"/>
</dbReference>
<dbReference type="SUPFAM" id="SSF54060">
    <property type="entry name" value="His-Me finger endonucleases"/>
    <property type="match status" value="1"/>
</dbReference>
<dbReference type="InterPro" id="IPR044925">
    <property type="entry name" value="His-Me_finger_sf"/>
</dbReference>
<dbReference type="PANTHER" id="PTHR13966:SF5">
    <property type="entry name" value="ENDONUCLEASE G, MITOCHONDRIAL"/>
    <property type="match status" value="1"/>
</dbReference>
<evidence type="ECO:0000256" key="2">
    <source>
        <dbReference type="PIRSR" id="PIRSR640255-2"/>
    </source>
</evidence>
<dbReference type="InterPro" id="IPR009003">
    <property type="entry name" value="Peptidase_S1_PA"/>
</dbReference>
<dbReference type="Proteomes" id="UP000539473">
    <property type="component" value="Unassembled WGS sequence"/>
</dbReference>